<sequence length="150" mass="17296">MNKQMIRVLLFDFARVLLFPKDNNYSGKLNDLYKAVKDNNSFDFESNFHFNEELLEYLRNIKGEFRLVMFTSENIQEDPVVKEKLNGIFEEVISAKELFLSKSDPKVYGLITSKLGCSADEILFVDDSKENIRSAVSVGINTHLFSNTHD</sequence>
<gene>
    <name evidence="1" type="ORF">UT39_C0005G0062</name>
</gene>
<dbReference type="EMBL" id="LBWP01000005">
    <property type="protein sequence ID" value="KKR11627.1"/>
    <property type="molecule type" value="Genomic_DNA"/>
</dbReference>
<dbReference type="STRING" id="1618550.UT39_C0005G0062"/>
<name>A0A0G0RD97_9BACT</name>
<dbReference type="Gene3D" id="3.40.50.1000">
    <property type="entry name" value="HAD superfamily/HAD-like"/>
    <property type="match status" value="1"/>
</dbReference>
<reference evidence="1 2" key="1">
    <citation type="journal article" date="2015" name="Nature">
        <title>rRNA introns, odd ribosomes, and small enigmatic genomes across a large radiation of phyla.</title>
        <authorList>
            <person name="Brown C.T."/>
            <person name="Hug L.A."/>
            <person name="Thomas B.C."/>
            <person name="Sharon I."/>
            <person name="Castelle C.J."/>
            <person name="Singh A."/>
            <person name="Wilkins M.J."/>
            <person name="Williams K.H."/>
            <person name="Banfield J.F."/>
        </authorList>
    </citation>
    <scope>NUCLEOTIDE SEQUENCE [LARGE SCALE GENOMIC DNA]</scope>
</reference>
<evidence type="ECO:0000313" key="2">
    <source>
        <dbReference type="Proteomes" id="UP000034246"/>
    </source>
</evidence>
<dbReference type="PANTHER" id="PTHR43611:SF3">
    <property type="entry name" value="FLAVIN MONONUCLEOTIDE HYDROLASE 1, CHLOROPLATIC"/>
    <property type="match status" value="1"/>
</dbReference>
<dbReference type="Proteomes" id="UP000034246">
    <property type="component" value="Unassembled WGS sequence"/>
</dbReference>
<dbReference type="InterPro" id="IPR036412">
    <property type="entry name" value="HAD-like_sf"/>
</dbReference>
<accession>A0A0G0RD97</accession>
<feature type="non-terminal residue" evidence="1">
    <location>
        <position position="150"/>
    </location>
</feature>
<dbReference type="SUPFAM" id="SSF56784">
    <property type="entry name" value="HAD-like"/>
    <property type="match status" value="1"/>
</dbReference>
<dbReference type="InterPro" id="IPR041492">
    <property type="entry name" value="HAD_2"/>
</dbReference>
<comment type="caution">
    <text evidence="1">The sequence shown here is derived from an EMBL/GenBank/DDBJ whole genome shotgun (WGS) entry which is preliminary data.</text>
</comment>
<dbReference type="InterPro" id="IPR006439">
    <property type="entry name" value="HAD-SF_hydro_IA"/>
</dbReference>
<dbReference type="PANTHER" id="PTHR43611">
    <property type="entry name" value="ALPHA-D-GLUCOSE 1-PHOSPHATE PHOSPHATASE"/>
    <property type="match status" value="1"/>
</dbReference>
<proteinExistence type="predicted"/>
<dbReference type="Pfam" id="PF13419">
    <property type="entry name" value="HAD_2"/>
    <property type="match status" value="1"/>
</dbReference>
<dbReference type="AlphaFoldDB" id="A0A0G0RD97"/>
<protein>
    <submittedName>
        <fullName evidence="1">Uncharacterized protein</fullName>
    </submittedName>
</protein>
<organism evidence="1 2">
    <name type="scientific">Candidatus Woesebacteria bacterium GW2011_GWA1_39_21</name>
    <dbReference type="NCBI Taxonomy" id="1618550"/>
    <lineage>
        <taxon>Bacteria</taxon>
        <taxon>Candidatus Woeseibacteriota</taxon>
    </lineage>
</organism>
<dbReference type="InterPro" id="IPR023214">
    <property type="entry name" value="HAD_sf"/>
</dbReference>
<evidence type="ECO:0000313" key="1">
    <source>
        <dbReference type="EMBL" id="KKR11627.1"/>
    </source>
</evidence>
<dbReference type="NCBIfam" id="TIGR01509">
    <property type="entry name" value="HAD-SF-IA-v3"/>
    <property type="match status" value="1"/>
</dbReference>